<evidence type="ECO:0000313" key="3">
    <source>
        <dbReference type="EMBL" id="ASK79146.1"/>
    </source>
</evidence>
<reference evidence="3 4" key="1">
    <citation type="journal article" date="2016" name="Int. J. Syst. Evol. Microbiol.">
        <title>Paraphotobacterium marinum gen. nov., sp. nov., a member of the family Vibrionaceae, isolated from surface seawater.</title>
        <authorList>
            <person name="Huang Z."/>
            <person name="Dong C."/>
            <person name="Shao Z."/>
        </authorList>
    </citation>
    <scope>NUCLEOTIDE SEQUENCE [LARGE SCALE GENOMIC DNA]</scope>
    <source>
        <strain evidence="3 4">NSCS20N07D</strain>
    </source>
</reference>
<evidence type="ECO:0008006" key="5">
    <source>
        <dbReference type="Google" id="ProtNLM"/>
    </source>
</evidence>
<evidence type="ECO:0000256" key="1">
    <source>
        <dbReference type="SAM" id="Coils"/>
    </source>
</evidence>
<evidence type="ECO:0000313" key="4">
    <source>
        <dbReference type="Proteomes" id="UP000242175"/>
    </source>
</evidence>
<evidence type="ECO:0000256" key="2">
    <source>
        <dbReference type="SAM" id="SignalP"/>
    </source>
</evidence>
<dbReference type="KEGG" id="pmai:CF386_08740"/>
<dbReference type="RefSeq" id="WP_089074054.1">
    <property type="nucleotide sequence ID" value="NZ_CBCSAM010000002.1"/>
</dbReference>
<keyword evidence="4" id="KW-1185">Reference proteome</keyword>
<protein>
    <recommendedName>
        <fullName evidence="5">SPOR domain-containing protein</fullName>
    </recommendedName>
</protein>
<organism evidence="3 4">
    <name type="scientific">Paraphotobacterium marinum</name>
    <dbReference type="NCBI Taxonomy" id="1755811"/>
    <lineage>
        <taxon>Bacteria</taxon>
        <taxon>Pseudomonadati</taxon>
        <taxon>Pseudomonadota</taxon>
        <taxon>Gammaproteobacteria</taxon>
        <taxon>Vibrionales</taxon>
        <taxon>Vibrionaceae</taxon>
        <taxon>Paraphotobacterium</taxon>
    </lineage>
</organism>
<accession>A0A220VFY7</accession>
<gene>
    <name evidence="3" type="ORF">CF386_08740</name>
</gene>
<feature type="coiled-coil region" evidence="1">
    <location>
        <begin position="145"/>
        <end position="172"/>
    </location>
</feature>
<proteinExistence type="predicted"/>
<dbReference type="OrthoDB" id="9789418at2"/>
<feature type="chain" id="PRO_5012758827" description="SPOR domain-containing protein" evidence="2">
    <location>
        <begin position="24"/>
        <end position="461"/>
    </location>
</feature>
<dbReference type="Proteomes" id="UP000242175">
    <property type="component" value="Chromosome small"/>
</dbReference>
<keyword evidence="1" id="KW-0175">Coiled coil</keyword>
<feature type="signal peptide" evidence="2">
    <location>
        <begin position="1"/>
        <end position="23"/>
    </location>
</feature>
<sequence length="461" mass="54793">MKVFNLNILFCCLTLIFSNSVFSSGVAIKLIKTKSMYQDYSVKSEYLMTDYETKLQAQNFLKQKSKIALTNQLGTYVIQRETVKNTAYKKAIEVLSLAHIQIIQDKYTLKTVRFKNKDRILMMAQFVLRVHVDKIKQQLSIVKKNETMLRKLQQLQNKNKRLRNQLLKQSKKQMTPQEVRTQHNLIRDLNLNEKDVVFLFNKNEIYRQAVPKIEVFVGAVKEWLAILKEMEQSYTVEAVADDYEVLEVRSSNLALIYRDNMHQFNRTFRAEYTPKDRAVMNTTLYEISMKFKTRMDSRIQDRMIRFFKKYGIKYNTFDQREFDKNSTKYGIGFRFKRNVNSVLANKIIDVIEKNSLLFAFELCHSDLDQQYQFVIDQILESPDKLTFYFEYNRTRTVNFIVSKLHVKNVGSIKQSVFRTHQYHLHTYKDQLSDYPSYIIHNRSKKVHSLCSKDDVLTVLQR</sequence>
<dbReference type="AlphaFoldDB" id="A0A220VFY7"/>
<name>A0A220VFY7_9GAMM</name>
<dbReference type="EMBL" id="CP022356">
    <property type="protein sequence ID" value="ASK79146.1"/>
    <property type="molecule type" value="Genomic_DNA"/>
</dbReference>
<keyword evidence="2" id="KW-0732">Signal</keyword>